<evidence type="ECO:0000313" key="2">
    <source>
        <dbReference type="EMBL" id="ENO15624.1"/>
    </source>
</evidence>
<dbReference type="InterPro" id="IPR053170">
    <property type="entry name" value="Transcription_regulator"/>
</dbReference>
<dbReference type="PANTHER" id="PTHR40031">
    <property type="entry name" value="HYPOTHETICAL MEMBRANE SPANNING PROTEIN"/>
    <property type="match status" value="1"/>
</dbReference>
<keyword evidence="3" id="KW-1185">Reference proteome</keyword>
<organism evidence="2 3">
    <name type="scientific">Marinobacter nanhaiticus D15-8W</name>
    <dbReference type="NCBI Taxonomy" id="626887"/>
    <lineage>
        <taxon>Bacteria</taxon>
        <taxon>Pseudomonadati</taxon>
        <taxon>Pseudomonadota</taxon>
        <taxon>Gammaproteobacteria</taxon>
        <taxon>Pseudomonadales</taxon>
        <taxon>Marinobacteraceae</taxon>
        <taxon>Marinobacter</taxon>
    </lineage>
</organism>
<dbReference type="HOGENOM" id="CLU_067817_0_0_6"/>
<dbReference type="RefSeq" id="WP_004579920.1">
    <property type="nucleotide sequence ID" value="NZ_AP028878.1"/>
</dbReference>
<evidence type="ECO:0000256" key="1">
    <source>
        <dbReference type="SAM" id="Phobius"/>
    </source>
</evidence>
<keyword evidence="1" id="KW-0472">Membrane</keyword>
<dbReference type="eggNOG" id="COG1988">
    <property type="taxonomic scope" value="Bacteria"/>
</dbReference>
<dbReference type="OrthoDB" id="9781927at2"/>
<dbReference type="PATRIC" id="fig|626887.3.peg.1954"/>
<keyword evidence="1" id="KW-0812">Transmembrane</keyword>
<keyword evidence="2" id="KW-0378">Hydrolase</keyword>
<dbReference type="GO" id="GO:0016787">
    <property type="term" value="F:hydrolase activity"/>
    <property type="evidence" value="ECO:0007669"/>
    <property type="project" value="UniProtKB-KW"/>
</dbReference>
<feature type="transmembrane region" description="Helical" evidence="1">
    <location>
        <begin position="152"/>
        <end position="169"/>
    </location>
</feature>
<sequence length="342" mass="37893">MDSITQAALGATLGGLVLGSRLGRTALIGGAVLGTLPDMDVVIDYGSAVANFTQHRGFSHSLFVLIPLAVLLAYALHRWRPEISFTRWQLFTGLALVTHPLLDVFTTYGTQIFWPFGGPVAISSLFIIDPAYTLPLLIGVLVFLWRPTRLRPLAISAVLSTAYIGWSVAAQQMVAERVEPILAERNVNEAPKLVQPMPFSTLLWRVTVLGPNERLEIVTGFLDGDQAPRVEVFDRDQTLARAAHQLPEGQRLAWFTRDFLAYHNASDELRATDIRLGLPGAHPFTFVLARQQNGEWQPLRSERTPRPSIQDDMLSTLWRRITGDVSVLCLARLDTQTSTGEC</sequence>
<protein>
    <submittedName>
        <fullName evidence="2">Metal-dependent hydrolase</fullName>
    </submittedName>
</protein>
<reference evidence="2 3" key="1">
    <citation type="journal article" date="2013" name="Genome Announc.">
        <title>Genome Sequence of the Polycyclic Aromatic Hydrocarbon-Degrading Bacterium Strain Marinobacter nanhaiticus D15-8WT.</title>
        <authorList>
            <person name="Cui Z."/>
            <person name="Gao W."/>
            <person name="Li Q."/>
            <person name="Xu G."/>
            <person name="Zheng L."/>
        </authorList>
    </citation>
    <scope>NUCLEOTIDE SEQUENCE [LARGE SCALE GENOMIC DNA]</scope>
    <source>
        <strain evidence="2 3">D15-8W</strain>
    </source>
</reference>
<evidence type="ECO:0000313" key="3">
    <source>
        <dbReference type="Proteomes" id="UP000013165"/>
    </source>
</evidence>
<keyword evidence="1" id="KW-1133">Transmembrane helix</keyword>
<accession>N6W5Z4</accession>
<dbReference type="PANTHER" id="PTHR40031:SF1">
    <property type="entry name" value="MEMBRANE-BOUND METAL-DEPENDENT HYDROLASE"/>
    <property type="match status" value="1"/>
</dbReference>
<dbReference type="EMBL" id="APLQ01000011">
    <property type="protein sequence ID" value="ENO15624.1"/>
    <property type="molecule type" value="Genomic_DNA"/>
</dbReference>
<dbReference type="Pfam" id="PF04307">
    <property type="entry name" value="YdjM"/>
    <property type="match status" value="1"/>
</dbReference>
<feature type="transmembrane region" description="Helical" evidence="1">
    <location>
        <begin position="120"/>
        <end position="145"/>
    </location>
</feature>
<dbReference type="InterPro" id="IPR007404">
    <property type="entry name" value="YdjM-like"/>
</dbReference>
<dbReference type="Proteomes" id="UP000013165">
    <property type="component" value="Unassembled WGS sequence"/>
</dbReference>
<proteinExistence type="predicted"/>
<comment type="caution">
    <text evidence="2">The sequence shown here is derived from an EMBL/GenBank/DDBJ whole genome shotgun (WGS) entry which is preliminary data.</text>
</comment>
<dbReference type="AlphaFoldDB" id="N6W5Z4"/>
<feature type="transmembrane region" description="Helical" evidence="1">
    <location>
        <begin position="57"/>
        <end position="76"/>
    </location>
</feature>
<gene>
    <name evidence="2" type="ORF">J057_09736</name>
</gene>
<dbReference type="STRING" id="626887.J057_09736"/>
<name>N6W5Z4_9GAMM</name>
<feature type="transmembrane region" description="Helical" evidence="1">
    <location>
        <begin position="88"/>
        <end position="108"/>
    </location>
</feature>